<keyword evidence="3" id="KW-1185">Reference proteome</keyword>
<dbReference type="Proteomes" id="UP000199650">
    <property type="component" value="Unassembled WGS sequence"/>
</dbReference>
<sequence>MPISFIITGIFTGTAAAALAISFDIGAIWAFLSYALSGALAVLGAAVITSVRRNTWPRKIWHDRLNRMASQSDGTHQVDLFAAVKRDRQVRM</sequence>
<proteinExistence type="predicted"/>
<dbReference type="EMBL" id="FOJB01000001">
    <property type="protein sequence ID" value="SEW24471.1"/>
    <property type="molecule type" value="Genomic_DNA"/>
</dbReference>
<evidence type="ECO:0000256" key="1">
    <source>
        <dbReference type="SAM" id="Phobius"/>
    </source>
</evidence>
<evidence type="ECO:0000313" key="2">
    <source>
        <dbReference type="EMBL" id="SEW24471.1"/>
    </source>
</evidence>
<reference evidence="2 3" key="1">
    <citation type="submission" date="2016-10" db="EMBL/GenBank/DDBJ databases">
        <authorList>
            <person name="de Groot N.N."/>
        </authorList>
    </citation>
    <scope>NUCLEOTIDE SEQUENCE [LARGE SCALE GENOMIC DNA]</scope>
    <source>
        <strain evidence="2 3">DSM 29439</strain>
    </source>
</reference>
<gene>
    <name evidence="2" type="ORF">SAMN05444851_2413</name>
</gene>
<dbReference type="AlphaFoldDB" id="A0A1I0QBR9"/>
<dbReference type="RefSeq" id="WP_091430882.1">
    <property type="nucleotide sequence ID" value="NZ_FOJB01000001.1"/>
</dbReference>
<accession>A0A1I0QBR9</accession>
<keyword evidence="1" id="KW-1133">Transmembrane helix</keyword>
<evidence type="ECO:0000313" key="3">
    <source>
        <dbReference type="Proteomes" id="UP000199650"/>
    </source>
</evidence>
<feature type="transmembrane region" description="Helical" evidence="1">
    <location>
        <begin position="27"/>
        <end position="51"/>
    </location>
</feature>
<organism evidence="2 3">
    <name type="scientific">Aliiroseovarius sediminilitoris</name>
    <dbReference type="NCBI Taxonomy" id="1173584"/>
    <lineage>
        <taxon>Bacteria</taxon>
        <taxon>Pseudomonadati</taxon>
        <taxon>Pseudomonadota</taxon>
        <taxon>Alphaproteobacteria</taxon>
        <taxon>Rhodobacterales</taxon>
        <taxon>Paracoccaceae</taxon>
        <taxon>Aliiroseovarius</taxon>
    </lineage>
</organism>
<keyword evidence="1" id="KW-0472">Membrane</keyword>
<keyword evidence="1" id="KW-0812">Transmembrane</keyword>
<name>A0A1I0QBR9_9RHOB</name>
<protein>
    <submittedName>
        <fullName evidence="2">Uncharacterized protein</fullName>
    </submittedName>
</protein>